<dbReference type="EMBL" id="JAUNZN010000005">
    <property type="protein sequence ID" value="KAK4821310.1"/>
    <property type="molecule type" value="Genomic_DNA"/>
</dbReference>
<accession>A0AAN7N8G4</accession>
<keyword evidence="3" id="KW-1185">Reference proteome</keyword>
<sequence>MTISQFFSMACKVCNNREETEEREKRGRVTLQASLLAALTETQEKGRENTRVQAPKASPHPRNSMRISVSTVSRGRKLLSEAERPTLALGCKVKSARPVPAWRQHLPTAAPAWWWCVPRQPALWRRKGQRPRERSLGVPKVSRRCRELRCTRNGRGHSQDS</sequence>
<comment type="caution">
    <text evidence="2">The sequence shown here is derived from an EMBL/GenBank/DDBJ whole genome shotgun (WGS) entry which is preliminary data.</text>
</comment>
<feature type="region of interest" description="Disordered" evidence="1">
    <location>
        <begin position="41"/>
        <end position="72"/>
    </location>
</feature>
<dbReference type="Proteomes" id="UP001333110">
    <property type="component" value="Unassembled WGS sequence"/>
</dbReference>
<reference evidence="2 3" key="1">
    <citation type="journal article" date="2023" name="J. Hered.">
        <title>Chromosome-level genome of the wood stork (Mycteria americana) provides insight into avian chromosome evolution.</title>
        <authorList>
            <person name="Flamio R. Jr."/>
            <person name="Ramstad K.M."/>
        </authorList>
    </citation>
    <scope>NUCLEOTIDE SEQUENCE [LARGE SCALE GENOMIC DNA]</scope>
    <source>
        <strain evidence="2">JAX WOST 10</strain>
    </source>
</reference>
<dbReference type="AlphaFoldDB" id="A0AAN7N8G4"/>
<proteinExistence type="predicted"/>
<gene>
    <name evidence="2" type="ORF">QYF61_018059</name>
</gene>
<evidence type="ECO:0000313" key="3">
    <source>
        <dbReference type="Proteomes" id="UP001333110"/>
    </source>
</evidence>
<organism evidence="2 3">
    <name type="scientific">Mycteria americana</name>
    <name type="common">Wood stork</name>
    <dbReference type="NCBI Taxonomy" id="33587"/>
    <lineage>
        <taxon>Eukaryota</taxon>
        <taxon>Metazoa</taxon>
        <taxon>Chordata</taxon>
        <taxon>Craniata</taxon>
        <taxon>Vertebrata</taxon>
        <taxon>Euteleostomi</taxon>
        <taxon>Archelosauria</taxon>
        <taxon>Archosauria</taxon>
        <taxon>Dinosauria</taxon>
        <taxon>Saurischia</taxon>
        <taxon>Theropoda</taxon>
        <taxon>Coelurosauria</taxon>
        <taxon>Aves</taxon>
        <taxon>Neognathae</taxon>
        <taxon>Neoaves</taxon>
        <taxon>Aequornithes</taxon>
        <taxon>Ciconiiformes</taxon>
        <taxon>Ciconiidae</taxon>
        <taxon>Mycteria</taxon>
    </lineage>
</organism>
<name>A0AAN7N8G4_MYCAM</name>
<evidence type="ECO:0000313" key="2">
    <source>
        <dbReference type="EMBL" id="KAK4821310.1"/>
    </source>
</evidence>
<evidence type="ECO:0000256" key="1">
    <source>
        <dbReference type="SAM" id="MobiDB-lite"/>
    </source>
</evidence>
<protein>
    <submittedName>
        <fullName evidence="2">Uncharacterized protein</fullName>
    </submittedName>
</protein>